<dbReference type="GO" id="GO:0044183">
    <property type="term" value="F:protein folding chaperone"/>
    <property type="evidence" value="ECO:0007669"/>
    <property type="project" value="InterPro"/>
</dbReference>
<dbReference type="InterPro" id="IPR020818">
    <property type="entry name" value="Chaperonin_GroES"/>
</dbReference>
<keyword evidence="3" id="KW-1185">Reference proteome</keyword>
<accession>A0A4Y5TWK4</accession>
<dbReference type="GeneID" id="55616186"/>
<dbReference type="CDD" id="cd00320">
    <property type="entry name" value="cpn10"/>
    <property type="match status" value="1"/>
</dbReference>
<dbReference type="SUPFAM" id="SSF50129">
    <property type="entry name" value="GroES-like"/>
    <property type="match status" value="1"/>
</dbReference>
<proteinExistence type="predicted"/>
<sequence>MKIIPLGSYLVIKPVEVVDKDESGLTLSMTAKRSVEANGTFSHGEVLAISESILSEQIKVGDKVSVIPGKSGVDKVEYWDGEKVYMMPLSSIVGVITE</sequence>
<dbReference type="RefSeq" id="YP_009845823.1">
    <property type="nucleotide sequence ID" value="NC_048765.1"/>
</dbReference>
<dbReference type="InterPro" id="IPR011032">
    <property type="entry name" value="GroES-like_sf"/>
</dbReference>
<dbReference type="Pfam" id="PF00166">
    <property type="entry name" value="Cpn10"/>
    <property type="match status" value="1"/>
</dbReference>
<dbReference type="Gene3D" id="2.30.33.40">
    <property type="entry name" value="GroES chaperonin"/>
    <property type="match status" value="1"/>
</dbReference>
<reference evidence="2 3" key="1">
    <citation type="submission" date="2019-04" db="EMBL/GenBank/DDBJ databases">
        <authorList>
            <person name="Gao M."/>
            <person name="Bai C."/>
            <person name="Tong Y."/>
            <person name="Xu X."/>
        </authorList>
    </citation>
    <scope>NUCLEOTIDE SEQUENCE [LARGE SCALE GENOMIC DNA]</scope>
    <source>
        <strain evidence="2 3">Vibrio alginolyticus VA1</strain>
    </source>
</reference>
<dbReference type="InterPro" id="IPR037124">
    <property type="entry name" value="Chaperonin_GroES_sf"/>
</dbReference>
<evidence type="ECO:0000256" key="1">
    <source>
        <dbReference type="ARBA" id="ARBA00023186"/>
    </source>
</evidence>
<dbReference type="Proteomes" id="UP000318470">
    <property type="component" value="Segment"/>
</dbReference>
<dbReference type="GO" id="GO:0005524">
    <property type="term" value="F:ATP binding"/>
    <property type="evidence" value="ECO:0007669"/>
    <property type="project" value="InterPro"/>
</dbReference>
<protein>
    <submittedName>
        <fullName evidence="2">Co-chaperone GroES</fullName>
    </submittedName>
</protein>
<dbReference type="EMBL" id="MK795384">
    <property type="protein sequence ID" value="QDB73349.1"/>
    <property type="molecule type" value="Genomic_DNA"/>
</dbReference>
<dbReference type="KEGG" id="vg:55616186"/>
<keyword evidence="1" id="KW-0143">Chaperone</keyword>
<name>A0A4Y5TWK4_9CAUD</name>
<organism evidence="2 3">
    <name type="scientific">Vibrio phage VAP7</name>
    <dbReference type="NCBI Taxonomy" id="2584487"/>
    <lineage>
        <taxon>Viruses</taxon>
        <taxon>Duplodnaviria</taxon>
        <taxon>Heunggongvirae</taxon>
        <taxon>Uroviricota</taxon>
        <taxon>Caudoviricetes</taxon>
        <taxon>Pantevenvirales</taxon>
        <taxon>Ackermannviridae</taxon>
        <taxon>Vapseptimavirus</taxon>
        <taxon>Vapseptimavirus VAP7</taxon>
    </lineage>
</organism>
<evidence type="ECO:0000313" key="3">
    <source>
        <dbReference type="Proteomes" id="UP000318470"/>
    </source>
</evidence>
<evidence type="ECO:0000313" key="2">
    <source>
        <dbReference type="EMBL" id="QDB73349.1"/>
    </source>
</evidence>
<dbReference type="SMART" id="SM00883">
    <property type="entry name" value="Cpn10"/>
    <property type="match status" value="1"/>
</dbReference>